<feature type="binding site" evidence="9">
    <location>
        <position position="586"/>
    </location>
    <ligand>
        <name>ATP</name>
        <dbReference type="ChEBI" id="CHEBI:30616"/>
    </ligand>
</feature>
<evidence type="ECO:0000259" key="14">
    <source>
        <dbReference type="Pfam" id="PF13603"/>
    </source>
</evidence>
<dbReference type="InterPro" id="IPR002302">
    <property type="entry name" value="Leu-tRNA-ligase"/>
</dbReference>
<dbReference type="Pfam" id="PF08264">
    <property type="entry name" value="Anticodon_1"/>
    <property type="match status" value="1"/>
</dbReference>
<feature type="domain" description="Methionyl/Valyl/Leucyl/Isoleucyl-tRNA synthetase anticodon-binding" evidence="12">
    <location>
        <begin position="659"/>
        <end position="777"/>
    </location>
</feature>
<dbReference type="PANTHER" id="PTHR43740">
    <property type="entry name" value="LEUCYL-TRNA SYNTHETASE"/>
    <property type="match status" value="1"/>
</dbReference>
<keyword evidence="6 9" id="KW-0648">Protein biosynthesis</keyword>
<evidence type="ECO:0000256" key="9">
    <source>
        <dbReference type="HAMAP-Rule" id="MF_00049"/>
    </source>
</evidence>
<dbReference type="Gene3D" id="3.10.20.590">
    <property type="match status" value="1"/>
</dbReference>
<evidence type="ECO:0000256" key="6">
    <source>
        <dbReference type="ARBA" id="ARBA00022917"/>
    </source>
</evidence>
<evidence type="ECO:0000256" key="10">
    <source>
        <dbReference type="RuleBase" id="RU363039"/>
    </source>
</evidence>
<dbReference type="GO" id="GO:0004823">
    <property type="term" value="F:leucine-tRNA ligase activity"/>
    <property type="evidence" value="ECO:0007669"/>
    <property type="project" value="UniProtKB-UniRule"/>
</dbReference>
<comment type="subcellular location">
    <subcellularLocation>
        <location evidence="9">Cytoplasm</location>
    </subcellularLocation>
</comment>
<dbReference type="InterPro" id="IPR002300">
    <property type="entry name" value="aa-tRNA-synth_Ia"/>
</dbReference>
<evidence type="ECO:0000256" key="2">
    <source>
        <dbReference type="ARBA" id="ARBA00022490"/>
    </source>
</evidence>
<gene>
    <name evidence="9" type="primary">leuS</name>
    <name evidence="15" type="ORF">DRP44_04915</name>
</gene>
<dbReference type="GO" id="GO:0005829">
    <property type="term" value="C:cytosol"/>
    <property type="evidence" value="ECO:0007669"/>
    <property type="project" value="TreeGrafter"/>
</dbReference>
<dbReference type="GO" id="GO:0005524">
    <property type="term" value="F:ATP binding"/>
    <property type="evidence" value="ECO:0007669"/>
    <property type="project" value="UniProtKB-UniRule"/>
</dbReference>
<dbReference type="PRINTS" id="PR00985">
    <property type="entry name" value="TRNASYNTHLEU"/>
</dbReference>
<dbReference type="FunFam" id="1.10.730.10:FF:000011">
    <property type="entry name" value="Leucine--tRNA ligase chloroplastic/mitochondrial"/>
    <property type="match status" value="1"/>
</dbReference>
<dbReference type="Pfam" id="PF13603">
    <property type="entry name" value="tRNA-synt_1_2"/>
    <property type="match status" value="1"/>
</dbReference>
<dbReference type="InterPro" id="IPR014729">
    <property type="entry name" value="Rossmann-like_a/b/a_fold"/>
</dbReference>
<evidence type="ECO:0000256" key="5">
    <source>
        <dbReference type="ARBA" id="ARBA00022840"/>
    </source>
</evidence>
<dbReference type="GO" id="GO:0002161">
    <property type="term" value="F:aminoacyl-tRNA deacylase activity"/>
    <property type="evidence" value="ECO:0007669"/>
    <property type="project" value="InterPro"/>
</dbReference>
<accession>A0A660S9V2</accession>
<dbReference type="FunFam" id="3.40.50.620:FF:000056">
    <property type="entry name" value="Leucine--tRNA ligase"/>
    <property type="match status" value="1"/>
</dbReference>
<evidence type="ECO:0000313" key="16">
    <source>
        <dbReference type="Proteomes" id="UP000282321"/>
    </source>
</evidence>
<dbReference type="Proteomes" id="UP000282321">
    <property type="component" value="Unassembled WGS sequence"/>
</dbReference>
<evidence type="ECO:0000259" key="11">
    <source>
        <dbReference type="Pfam" id="PF00133"/>
    </source>
</evidence>
<keyword evidence="4 9" id="KW-0547">Nucleotide-binding</keyword>
<evidence type="ECO:0000313" key="15">
    <source>
        <dbReference type="EMBL" id="RKX66073.1"/>
    </source>
</evidence>
<evidence type="ECO:0000256" key="4">
    <source>
        <dbReference type="ARBA" id="ARBA00022741"/>
    </source>
</evidence>
<dbReference type="InterPro" id="IPR009080">
    <property type="entry name" value="tRNAsynth_Ia_anticodon-bd"/>
</dbReference>
<evidence type="ECO:0000256" key="1">
    <source>
        <dbReference type="ARBA" id="ARBA00005594"/>
    </source>
</evidence>
<dbReference type="InterPro" id="IPR009008">
    <property type="entry name" value="Val/Leu/Ile-tRNA-synth_edit"/>
</dbReference>
<dbReference type="AlphaFoldDB" id="A0A660S9V2"/>
<dbReference type="PANTHER" id="PTHR43740:SF2">
    <property type="entry name" value="LEUCINE--TRNA LIGASE, MITOCHONDRIAL"/>
    <property type="match status" value="1"/>
</dbReference>
<dbReference type="Gene3D" id="1.10.730.10">
    <property type="entry name" value="Isoleucyl-tRNA Synthetase, Domain 1"/>
    <property type="match status" value="1"/>
</dbReference>
<dbReference type="HAMAP" id="MF_00049_B">
    <property type="entry name" value="Leu_tRNA_synth_B"/>
    <property type="match status" value="1"/>
</dbReference>
<reference evidence="15 16" key="1">
    <citation type="submission" date="2018-06" db="EMBL/GenBank/DDBJ databases">
        <title>Extensive metabolic versatility and redundancy in microbially diverse, dynamic hydrothermal sediments.</title>
        <authorList>
            <person name="Dombrowski N."/>
            <person name="Teske A."/>
            <person name="Baker B.J."/>
        </authorList>
    </citation>
    <scope>NUCLEOTIDE SEQUENCE [LARGE SCALE GENOMIC DNA]</scope>
    <source>
        <strain evidence="15">B35_G9</strain>
    </source>
</reference>
<dbReference type="SUPFAM" id="SSF50677">
    <property type="entry name" value="ValRS/IleRS/LeuRS editing domain"/>
    <property type="match status" value="1"/>
</dbReference>
<organism evidence="15 16">
    <name type="scientific">candidate division TA06 bacterium</name>
    <dbReference type="NCBI Taxonomy" id="2250710"/>
    <lineage>
        <taxon>Bacteria</taxon>
        <taxon>Bacteria division TA06</taxon>
    </lineage>
</organism>
<protein>
    <recommendedName>
        <fullName evidence="9">Leucine--tRNA ligase</fullName>
        <ecNumber evidence="9">6.1.1.4</ecNumber>
    </recommendedName>
    <alternativeName>
        <fullName evidence="9">Leucyl-tRNA synthetase</fullName>
        <shortName evidence="9">LeuRS</shortName>
    </alternativeName>
</protein>
<keyword evidence="7 9" id="KW-0030">Aminoacyl-tRNA synthetase</keyword>
<comment type="caution">
    <text evidence="9">Lacks conserved residue(s) required for the propagation of feature annotation.</text>
</comment>
<comment type="similarity">
    <text evidence="1 9 10">Belongs to the class-I aminoacyl-tRNA synthetase family.</text>
</comment>
<dbReference type="InterPro" id="IPR013155">
    <property type="entry name" value="M/V/L/I-tRNA-synth_anticd-bd"/>
</dbReference>
<dbReference type="Gene3D" id="3.40.50.620">
    <property type="entry name" value="HUPs"/>
    <property type="match status" value="2"/>
</dbReference>
<feature type="domain" description="Methionyl/Leucyl tRNA synthetase" evidence="13">
    <location>
        <begin position="44"/>
        <end position="185"/>
    </location>
</feature>
<dbReference type="SUPFAM" id="SSF47323">
    <property type="entry name" value="Anticodon-binding domain of a subclass of class I aminoacyl-tRNA synthetases"/>
    <property type="match status" value="1"/>
</dbReference>
<dbReference type="EC" id="6.1.1.4" evidence="9"/>
<evidence type="ECO:0000256" key="3">
    <source>
        <dbReference type="ARBA" id="ARBA00022598"/>
    </source>
</evidence>
<keyword evidence="5 9" id="KW-0067">ATP-binding</keyword>
<evidence type="ECO:0000256" key="7">
    <source>
        <dbReference type="ARBA" id="ARBA00023146"/>
    </source>
</evidence>
<evidence type="ECO:0000259" key="13">
    <source>
        <dbReference type="Pfam" id="PF09334"/>
    </source>
</evidence>
<comment type="caution">
    <text evidence="15">The sequence shown here is derived from an EMBL/GenBank/DDBJ whole genome shotgun (WGS) entry which is preliminary data.</text>
</comment>
<dbReference type="NCBIfam" id="TIGR00396">
    <property type="entry name" value="leuS_bact"/>
    <property type="match status" value="1"/>
</dbReference>
<dbReference type="CDD" id="cd00812">
    <property type="entry name" value="LeuRS_core"/>
    <property type="match status" value="1"/>
</dbReference>
<evidence type="ECO:0000259" key="12">
    <source>
        <dbReference type="Pfam" id="PF08264"/>
    </source>
</evidence>
<feature type="short sequence motif" description="'KMSKS' region" evidence="9">
    <location>
        <begin position="583"/>
        <end position="587"/>
    </location>
</feature>
<feature type="domain" description="Aminoacyl-tRNA synthetase class Ia" evidence="11">
    <location>
        <begin position="422"/>
        <end position="615"/>
    </location>
</feature>
<sequence>MDNTVYNPTEIEKKWRDWWEQNGIYKFDKKSKKPKFYNLVMFSYPSGNKLHIGHWYNYGPADTFARYKRLKGFNVFEPMGFDAFGLPAENYAIKHGIHPAISTKKNIEYMEKQLKAIGAMYDWDYEIDTSDPKYYKWTQWVFLKMYERGLAYQKEAPVNWCPHCQTVLANEQVTAEGECERCGTKVIKRNLKQWFFKITDYADRLLEGLDRINWPEKTKIMQRNWIGRSEGAMIEFPVKDKDLKLTVFTTRPDTIFGVTYCVVAPEHPIVKELTTESQSEEVRKYIEKTLRENEIERQSTEHEKTGVFTGSYAVNPVNGEDIPIWISDYVIASYGTGMVMAVPAHDTRDFAFAKKFNLPIKIVIKPENSSLSPEEMEDAYTESGKMVNSGDFNGMESEEFKNKIIEYFENKGIGKRHINYRLRDWLISRQRYWGAPIPVIHCPKCGTVPVPVEDLPVRLPENVDFNPKGKSPLASVPEFMNVKCPVCGGDAKRDPDTMDTFVCSSWYYLRYPDPHIDNYPFNKEMVDKLLPVDQYIGGAEHATMHLLYARFVTKMLYDAGEIRFDEPFINLFHQGTITRNGAKMSKSRGNVVNPDDFVETYGSDTFRMYMMFMGSYEEGGDWDDKGINGIHRFLARIYRLYKNYYFKDGTSREKSLSLNKRLHYTIKNVENDTERFSFNTAIARMMEFVNDTYDYIKGDINPQFFKEILDQFLIILSPYAPHLSEELWHFTGRESSVFDEKWPKYDENILKEREITIAVQINGKVRATVKIEADTNDESVKSTVLQNNRVKQYTEGKNIKKFIYIKNKIVNIVI</sequence>
<dbReference type="Pfam" id="PF00133">
    <property type="entry name" value="tRNA-synt_1"/>
    <property type="match status" value="1"/>
</dbReference>
<dbReference type="EMBL" id="QNBC01000057">
    <property type="protein sequence ID" value="RKX66073.1"/>
    <property type="molecule type" value="Genomic_DNA"/>
</dbReference>
<dbReference type="SUPFAM" id="SSF52374">
    <property type="entry name" value="Nucleotidylyl transferase"/>
    <property type="match status" value="1"/>
</dbReference>
<comment type="catalytic activity">
    <reaction evidence="8 9">
        <text>tRNA(Leu) + L-leucine + ATP = L-leucyl-tRNA(Leu) + AMP + diphosphate</text>
        <dbReference type="Rhea" id="RHEA:11688"/>
        <dbReference type="Rhea" id="RHEA-COMP:9613"/>
        <dbReference type="Rhea" id="RHEA-COMP:9622"/>
        <dbReference type="ChEBI" id="CHEBI:30616"/>
        <dbReference type="ChEBI" id="CHEBI:33019"/>
        <dbReference type="ChEBI" id="CHEBI:57427"/>
        <dbReference type="ChEBI" id="CHEBI:78442"/>
        <dbReference type="ChEBI" id="CHEBI:78494"/>
        <dbReference type="ChEBI" id="CHEBI:456215"/>
        <dbReference type="EC" id="6.1.1.4"/>
    </reaction>
</comment>
<keyword evidence="2 9" id="KW-0963">Cytoplasm</keyword>
<dbReference type="CDD" id="cd07958">
    <property type="entry name" value="Anticodon_Ia_Leu_BEm"/>
    <property type="match status" value="1"/>
</dbReference>
<dbReference type="FunFam" id="3.40.50.620:FF:000003">
    <property type="entry name" value="Leucine--tRNA ligase"/>
    <property type="match status" value="1"/>
</dbReference>
<dbReference type="GO" id="GO:0006429">
    <property type="term" value="P:leucyl-tRNA aminoacylation"/>
    <property type="evidence" value="ECO:0007669"/>
    <property type="project" value="UniProtKB-UniRule"/>
</dbReference>
<dbReference type="Pfam" id="PF09334">
    <property type="entry name" value="tRNA-synt_1g"/>
    <property type="match status" value="1"/>
</dbReference>
<proteinExistence type="inferred from homology"/>
<name>A0A660S9V2_UNCT6</name>
<keyword evidence="3 9" id="KW-0436">Ligase</keyword>
<dbReference type="InterPro" id="IPR025709">
    <property type="entry name" value="Leu_tRNA-synth_edit"/>
</dbReference>
<dbReference type="InterPro" id="IPR015413">
    <property type="entry name" value="Methionyl/Leucyl_tRNA_Synth"/>
</dbReference>
<evidence type="ECO:0000256" key="8">
    <source>
        <dbReference type="ARBA" id="ARBA00047469"/>
    </source>
</evidence>
<feature type="domain" description="Leucyl-tRNA synthetase editing" evidence="14">
    <location>
        <begin position="223"/>
        <end position="408"/>
    </location>
</feature>